<keyword evidence="2" id="KW-1185">Reference proteome</keyword>
<dbReference type="PANTHER" id="PTHR35466">
    <property type="entry name" value="SERINE/ARGININE REPETITIVE MATRIX PROTEIN 1"/>
    <property type="match status" value="1"/>
</dbReference>
<organism evidence="1 2">
    <name type="scientific">Trifolium subterraneum</name>
    <name type="common">Subterranean clover</name>
    <dbReference type="NCBI Taxonomy" id="3900"/>
    <lineage>
        <taxon>Eukaryota</taxon>
        <taxon>Viridiplantae</taxon>
        <taxon>Streptophyta</taxon>
        <taxon>Embryophyta</taxon>
        <taxon>Tracheophyta</taxon>
        <taxon>Spermatophyta</taxon>
        <taxon>Magnoliopsida</taxon>
        <taxon>eudicotyledons</taxon>
        <taxon>Gunneridae</taxon>
        <taxon>Pentapetalae</taxon>
        <taxon>rosids</taxon>
        <taxon>fabids</taxon>
        <taxon>Fabales</taxon>
        <taxon>Fabaceae</taxon>
        <taxon>Papilionoideae</taxon>
        <taxon>50 kb inversion clade</taxon>
        <taxon>NPAAA clade</taxon>
        <taxon>Hologalegina</taxon>
        <taxon>IRL clade</taxon>
        <taxon>Trifolieae</taxon>
        <taxon>Trifolium</taxon>
    </lineage>
</organism>
<protein>
    <submittedName>
        <fullName evidence="1">Uncharacterized protein</fullName>
    </submittedName>
</protein>
<evidence type="ECO:0000313" key="1">
    <source>
        <dbReference type="EMBL" id="GAU22846.1"/>
    </source>
</evidence>
<accession>A0A2Z6LVE2</accession>
<dbReference type="Proteomes" id="UP000242715">
    <property type="component" value="Unassembled WGS sequence"/>
</dbReference>
<dbReference type="PANTHER" id="PTHR35466:SF4">
    <property type="entry name" value="EXPRESSED PROTEIN"/>
    <property type="match status" value="1"/>
</dbReference>
<name>A0A2Z6LVE2_TRISU</name>
<gene>
    <name evidence="1" type="ORF">TSUD_282130</name>
</gene>
<reference evidence="2" key="1">
    <citation type="journal article" date="2017" name="Front. Plant Sci.">
        <title>Climate Clever Clovers: New Paradigm to Reduce the Environmental Footprint of Ruminants by Breeding Low Methanogenic Forages Utilizing Haplotype Variation.</title>
        <authorList>
            <person name="Kaur P."/>
            <person name="Appels R."/>
            <person name="Bayer P.E."/>
            <person name="Keeble-Gagnere G."/>
            <person name="Wang J."/>
            <person name="Hirakawa H."/>
            <person name="Shirasawa K."/>
            <person name="Vercoe P."/>
            <person name="Stefanova K."/>
            <person name="Durmic Z."/>
            <person name="Nichols P."/>
            <person name="Revell C."/>
            <person name="Isobe S.N."/>
            <person name="Edwards D."/>
            <person name="Erskine W."/>
        </authorList>
    </citation>
    <scope>NUCLEOTIDE SEQUENCE [LARGE SCALE GENOMIC DNA]</scope>
    <source>
        <strain evidence="2">cv. Daliak</strain>
    </source>
</reference>
<proteinExistence type="predicted"/>
<dbReference type="OrthoDB" id="1110378at2759"/>
<evidence type="ECO:0000313" key="2">
    <source>
        <dbReference type="Proteomes" id="UP000242715"/>
    </source>
</evidence>
<sequence length="164" mass="18690">MVVMEDDDSFKKPGAIPFKWEIKPGLPIPHHHNLLESPSLKLRPPPPLGSYMLSPVEPRTRSFRSSPNVRSQRWRFERPVAQPEIVATKGCFFSPFLKRLRRRKTVPKRVVEPDYTLELEMLGRWSFSSTTKSISPFRPSTVSSSIASSPQPIGDVEWAGFGLF</sequence>
<dbReference type="AlphaFoldDB" id="A0A2Z6LVE2"/>
<dbReference type="EMBL" id="DF973255">
    <property type="protein sequence ID" value="GAU22846.1"/>
    <property type="molecule type" value="Genomic_DNA"/>
</dbReference>